<comment type="caution">
    <text evidence="1">The sequence shown here is derived from an EMBL/GenBank/DDBJ whole genome shotgun (WGS) entry which is preliminary data.</text>
</comment>
<reference evidence="1" key="1">
    <citation type="submission" date="2020-10" db="EMBL/GenBank/DDBJ databases">
        <authorList>
            <person name="Gilroy R."/>
        </authorList>
    </citation>
    <scope>NUCLEOTIDE SEQUENCE</scope>
    <source>
        <strain evidence="1">CHK123-3438</strain>
    </source>
</reference>
<evidence type="ECO:0000313" key="2">
    <source>
        <dbReference type="Proteomes" id="UP000886860"/>
    </source>
</evidence>
<evidence type="ECO:0000313" key="1">
    <source>
        <dbReference type="EMBL" id="HIT41390.1"/>
    </source>
</evidence>
<gene>
    <name evidence="1" type="ORF">IAB60_04670</name>
</gene>
<sequence>MAGGMGCGGGACLNAIVIPAKYSVSRMDRRKIIFFSGKKSQKAGIFRKFKRRKAREKEGNMPAKPVVFGRWFVELCGGISLRSGFYTVYNTDCSNGNCENKGGAGVWEN</sequence>
<proteinExistence type="predicted"/>
<dbReference type="EMBL" id="DVKS01000074">
    <property type="protein sequence ID" value="HIT41390.1"/>
    <property type="molecule type" value="Genomic_DNA"/>
</dbReference>
<name>A0A9D1GHS9_9FIRM</name>
<dbReference type="Proteomes" id="UP000886860">
    <property type="component" value="Unassembled WGS sequence"/>
</dbReference>
<reference evidence="1" key="2">
    <citation type="journal article" date="2021" name="PeerJ">
        <title>Extensive microbial diversity within the chicken gut microbiome revealed by metagenomics and culture.</title>
        <authorList>
            <person name="Gilroy R."/>
            <person name="Ravi A."/>
            <person name="Getino M."/>
            <person name="Pursley I."/>
            <person name="Horton D.L."/>
            <person name="Alikhan N.F."/>
            <person name="Baker D."/>
            <person name="Gharbi K."/>
            <person name="Hall N."/>
            <person name="Watson M."/>
            <person name="Adriaenssens E.M."/>
            <person name="Foster-Nyarko E."/>
            <person name="Jarju S."/>
            <person name="Secka A."/>
            <person name="Antonio M."/>
            <person name="Oren A."/>
            <person name="Chaudhuri R.R."/>
            <person name="La Ragione R."/>
            <person name="Hildebrand F."/>
            <person name="Pallen M.J."/>
        </authorList>
    </citation>
    <scope>NUCLEOTIDE SEQUENCE</scope>
    <source>
        <strain evidence="1">CHK123-3438</strain>
    </source>
</reference>
<dbReference type="AlphaFoldDB" id="A0A9D1GHS9"/>
<protein>
    <submittedName>
        <fullName evidence="1">Uncharacterized protein</fullName>
    </submittedName>
</protein>
<organism evidence="1 2">
    <name type="scientific">Candidatus Caccovicinus merdipullorum</name>
    <dbReference type="NCBI Taxonomy" id="2840724"/>
    <lineage>
        <taxon>Bacteria</taxon>
        <taxon>Bacillati</taxon>
        <taxon>Bacillota</taxon>
        <taxon>Clostridia</taxon>
        <taxon>Eubacteriales</taxon>
        <taxon>Candidatus Caccovicinus</taxon>
    </lineage>
</organism>
<accession>A0A9D1GHS9</accession>